<dbReference type="PANTHER" id="PTHR35336:SF5">
    <property type="entry name" value="ADENOSYLCOBINAMIDE AMIDOHYDROLASE"/>
    <property type="match status" value="1"/>
</dbReference>
<dbReference type="Proteomes" id="UP000036873">
    <property type="component" value="Unassembled WGS sequence"/>
</dbReference>
<dbReference type="OrthoDB" id="9767827at2"/>
<name>A0A0L6TZW3_9FIRM</name>
<accession>A0A0L6TZW3</accession>
<dbReference type="PANTHER" id="PTHR35336">
    <property type="entry name" value="ADENOSYLCOBINAMIDE AMIDOHYDROLASE"/>
    <property type="match status" value="1"/>
</dbReference>
<dbReference type="GO" id="GO:0016787">
    <property type="term" value="F:hydrolase activity"/>
    <property type="evidence" value="ECO:0007669"/>
    <property type="project" value="UniProtKB-KW"/>
</dbReference>
<dbReference type="EMBL" id="LGYO01000034">
    <property type="protein sequence ID" value="KNZ41110.1"/>
    <property type="molecule type" value="Genomic_DNA"/>
</dbReference>
<dbReference type="AlphaFoldDB" id="A0A0L6TZW3"/>
<sequence>MQIFTLPTGEGVYYYQKSIVIPFSGKRKVLSTAHRNGGYSEELKAVFNHDAKPGAGMACTLRADTYQEHMKIITEELGLDPDYTAGITTAASMENVAIKTVEYQNLSVTAIVTGGIEVNGGRVGDPTGWHEIDGKNHEIKPGTINIMLYIDGNMPPETLTRALVTCTEAKTAAIQELMLGSMYSRGLATGSGTDGSILICNGESPDYYQFAGKHSKLGELIGLAVKPAVKEALFLQTGASPQLQFSILRRLQRFGVTMEKIWESFHENNALYKPEFVCRLEKLDKEPELVVLTSLYAHLMDQLDWDLITMEQTAYEADHLLKRMNPKIQAVMVSDLVEKTKDEFIEAMTQKMVGCLVGLLEERACIG</sequence>
<dbReference type="STRING" id="52689.AKG39_13595"/>
<dbReference type="InterPro" id="IPR052209">
    <property type="entry name" value="CbiZ"/>
</dbReference>
<dbReference type="InterPro" id="IPR002808">
    <property type="entry name" value="AdoCbi_amidolase"/>
</dbReference>
<protein>
    <submittedName>
        <fullName evidence="1">Adenosylcobinamide amidohydrolase</fullName>
    </submittedName>
</protein>
<evidence type="ECO:0000313" key="1">
    <source>
        <dbReference type="EMBL" id="KNZ41110.1"/>
    </source>
</evidence>
<keyword evidence="2" id="KW-1185">Reference proteome</keyword>
<dbReference type="PATRIC" id="fig|52689.4.peg.2088"/>
<gene>
    <name evidence="1" type="ORF">AKG39_13595</name>
</gene>
<comment type="caution">
    <text evidence="1">The sequence shown here is derived from an EMBL/GenBank/DDBJ whole genome shotgun (WGS) entry which is preliminary data.</text>
</comment>
<organism evidence="1 2">
    <name type="scientific">Acetobacterium bakii</name>
    <dbReference type="NCBI Taxonomy" id="52689"/>
    <lineage>
        <taxon>Bacteria</taxon>
        <taxon>Bacillati</taxon>
        <taxon>Bacillota</taxon>
        <taxon>Clostridia</taxon>
        <taxon>Eubacteriales</taxon>
        <taxon>Eubacteriaceae</taxon>
        <taxon>Acetobacterium</taxon>
    </lineage>
</organism>
<dbReference type="Pfam" id="PF01955">
    <property type="entry name" value="CbiZ"/>
    <property type="match status" value="1"/>
</dbReference>
<reference evidence="2" key="1">
    <citation type="submission" date="2015-07" db="EMBL/GenBank/DDBJ databases">
        <title>Draft genome sequence of Acetobacterium bakii DSM 8293, a potential psychrophilic chemical producer through syngas fermentation.</title>
        <authorList>
            <person name="Song Y."/>
            <person name="Hwang S."/>
            <person name="Cho B.-K."/>
        </authorList>
    </citation>
    <scope>NUCLEOTIDE SEQUENCE [LARGE SCALE GENOMIC DNA]</scope>
    <source>
        <strain evidence="2">DSM 8239</strain>
    </source>
</reference>
<dbReference type="RefSeq" id="WP_050740948.1">
    <property type="nucleotide sequence ID" value="NZ_LGYO01000034.1"/>
</dbReference>
<keyword evidence="1" id="KW-0378">Hydrolase</keyword>
<evidence type="ECO:0000313" key="2">
    <source>
        <dbReference type="Proteomes" id="UP000036873"/>
    </source>
</evidence>
<proteinExistence type="predicted"/>